<dbReference type="InterPro" id="IPR035810">
    <property type="entry name" value="PEBP_euk"/>
</dbReference>
<dbReference type="EMBL" id="DF237831">
    <property type="protein sequence ID" value="GAQ91917.1"/>
    <property type="molecule type" value="Genomic_DNA"/>
</dbReference>
<evidence type="ECO:0000256" key="1">
    <source>
        <dbReference type="SAM" id="SignalP"/>
    </source>
</evidence>
<dbReference type="STRING" id="105231.A0A1Y1ITE1"/>
<keyword evidence="3" id="KW-1185">Reference proteome</keyword>
<proteinExistence type="predicted"/>
<evidence type="ECO:0000313" key="2">
    <source>
        <dbReference type="EMBL" id="GAQ91917.1"/>
    </source>
</evidence>
<dbReference type="AlphaFoldDB" id="A0A1Y1ITE1"/>
<dbReference type="Pfam" id="PF01161">
    <property type="entry name" value="PBP"/>
    <property type="match status" value="2"/>
</dbReference>
<dbReference type="CDD" id="cd00866">
    <property type="entry name" value="PEBP_euk"/>
    <property type="match status" value="2"/>
</dbReference>
<protein>
    <recommendedName>
        <fullName evidence="4">PEBP family protein</fullName>
    </recommendedName>
</protein>
<feature type="signal peptide" evidence="1">
    <location>
        <begin position="1"/>
        <end position="23"/>
    </location>
</feature>
<feature type="chain" id="PRO_5012282117" description="PEBP family protein" evidence="1">
    <location>
        <begin position="24"/>
        <end position="429"/>
    </location>
</feature>
<name>A0A1Y1ITE1_KLENI</name>
<dbReference type="SUPFAM" id="SSF49777">
    <property type="entry name" value="PEBP-like"/>
    <property type="match status" value="2"/>
</dbReference>
<accession>A0A1Y1ITE1</accession>
<evidence type="ECO:0000313" key="3">
    <source>
        <dbReference type="Proteomes" id="UP000054558"/>
    </source>
</evidence>
<dbReference type="InterPro" id="IPR036610">
    <property type="entry name" value="PEBP-like_sf"/>
</dbReference>
<keyword evidence="1" id="KW-0732">Signal</keyword>
<dbReference type="PANTHER" id="PTHR11362:SF82">
    <property type="entry name" value="PHOSPHATIDYLETHANOLAMINE-BINDING PROTEIN 4"/>
    <property type="match status" value="1"/>
</dbReference>
<organism evidence="2 3">
    <name type="scientific">Klebsormidium nitens</name>
    <name type="common">Green alga</name>
    <name type="synonym">Ulothrix nitens</name>
    <dbReference type="NCBI Taxonomy" id="105231"/>
    <lineage>
        <taxon>Eukaryota</taxon>
        <taxon>Viridiplantae</taxon>
        <taxon>Streptophyta</taxon>
        <taxon>Klebsormidiophyceae</taxon>
        <taxon>Klebsormidiales</taxon>
        <taxon>Klebsormidiaceae</taxon>
        <taxon>Klebsormidium</taxon>
    </lineage>
</organism>
<dbReference type="PANTHER" id="PTHR11362">
    <property type="entry name" value="PHOSPHATIDYLETHANOLAMINE-BINDING PROTEIN"/>
    <property type="match status" value="1"/>
</dbReference>
<reference evidence="2 3" key="1">
    <citation type="journal article" date="2014" name="Nat. Commun.">
        <title>Klebsormidium flaccidum genome reveals primary factors for plant terrestrial adaptation.</title>
        <authorList>
            <person name="Hori K."/>
            <person name="Maruyama F."/>
            <person name="Fujisawa T."/>
            <person name="Togashi T."/>
            <person name="Yamamoto N."/>
            <person name="Seo M."/>
            <person name="Sato S."/>
            <person name="Yamada T."/>
            <person name="Mori H."/>
            <person name="Tajima N."/>
            <person name="Moriyama T."/>
            <person name="Ikeuchi M."/>
            <person name="Watanabe M."/>
            <person name="Wada H."/>
            <person name="Kobayashi K."/>
            <person name="Saito M."/>
            <person name="Masuda T."/>
            <person name="Sasaki-Sekimoto Y."/>
            <person name="Mashiguchi K."/>
            <person name="Awai K."/>
            <person name="Shimojima M."/>
            <person name="Masuda S."/>
            <person name="Iwai M."/>
            <person name="Nobusawa T."/>
            <person name="Narise T."/>
            <person name="Kondo S."/>
            <person name="Saito H."/>
            <person name="Sato R."/>
            <person name="Murakawa M."/>
            <person name="Ihara Y."/>
            <person name="Oshima-Yamada Y."/>
            <person name="Ohtaka K."/>
            <person name="Satoh M."/>
            <person name="Sonobe K."/>
            <person name="Ishii M."/>
            <person name="Ohtani R."/>
            <person name="Kanamori-Sato M."/>
            <person name="Honoki R."/>
            <person name="Miyazaki D."/>
            <person name="Mochizuki H."/>
            <person name="Umetsu J."/>
            <person name="Higashi K."/>
            <person name="Shibata D."/>
            <person name="Kamiya Y."/>
            <person name="Sato N."/>
            <person name="Nakamura Y."/>
            <person name="Tabata S."/>
            <person name="Ida S."/>
            <person name="Kurokawa K."/>
            <person name="Ohta H."/>
        </authorList>
    </citation>
    <scope>NUCLEOTIDE SEQUENCE [LARGE SCALE GENOMIC DNA]</scope>
    <source>
        <strain evidence="2 3">NIES-2285</strain>
    </source>
</reference>
<dbReference type="Proteomes" id="UP000054558">
    <property type="component" value="Unassembled WGS sequence"/>
</dbReference>
<dbReference type="Gene3D" id="3.90.280.10">
    <property type="entry name" value="PEBP-like"/>
    <property type="match status" value="2"/>
</dbReference>
<dbReference type="OMA" id="CADTARD"/>
<gene>
    <name evidence="2" type="ORF">KFL_008820020</name>
</gene>
<evidence type="ECO:0008006" key="4">
    <source>
        <dbReference type="Google" id="ProtNLM"/>
    </source>
</evidence>
<dbReference type="InterPro" id="IPR008914">
    <property type="entry name" value="PEBP"/>
</dbReference>
<sequence length="429" mass="44414">MAGGTTSAVLAVAIVLLARSVSAQQLVSSVPITPVLQLQAARVIPDVVNGVVSPAENLTIIYGGVNSVGYGNELTVNQTQAAPIVNVINGSDPASLYTLILSDPDVPDPSVAGPNSSYLHYLVVNITGGASSNIAVTGVPLAPYQPPAPPSGLHRYVFQLYKQNATARIGNISVSRSGFLPKTFAATYGLGLPVAVNFFRAQPAGANNLTTNSTPDVVEVQELLRGRVIPQVVPPFTPLARLNVSYGNGTLSYGQIIAPAEATSPPAVYAQGIAPGTIYNSTFPYFTLAVVDPDAPDPTTPTSSLILHYLKVNIPTNTPTANIVNVTGGNVLQTYAPPGPPTGLHRYTFVLYGQGRLSNATAPASRSLFNLTSFALNNTLGSPLAAFYFNSLRVNTTTAAFAPANTNATLVTPTATNATAAKVPAPAPK</sequence>
<dbReference type="OrthoDB" id="2506647at2759"/>